<keyword evidence="7" id="KW-0811">Translocation</keyword>
<proteinExistence type="inferred from homology"/>
<keyword evidence="15" id="KW-1185">Reference proteome</keyword>
<dbReference type="PROSITE" id="PS51472">
    <property type="entry name" value="RRM_NUP35"/>
    <property type="match status" value="1"/>
</dbReference>
<dbReference type="Proteomes" id="UP000095282">
    <property type="component" value="Unplaced"/>
</dbReference>
<evidence type="ECO:0000256" key="11">
    <source>
        <dbReference type="ARBA" id="ARBA00030250"/>
    </source>
</evidence>
<comment type="subcellular location">
    <subcellularLocation>
        <location evidence="1">Nucleus</location>
        <location evidence="1">Nuclear pore complex</location>
    </subcellularLocation>
</comment>
<dbReference type="GO" id="GO:0005543">
    <property type="term" value="F:phospholipid binding"/>
    <property type="evidence" value="ECO:0007669"/>
    <property type="project" value="TreeGrafter"/>
</dbReference>
<evidence type="ECO:0000256" key="6">
    <source>
        <dbReference type="ARBA" id="ARBA00022927"/>
    </source>
</evidence>
<keyword evidence="4 12" id="KW-0813">Transport</keyword>
<dbReference type="InterPro" id="IPR012677">
    <property type="entry name" value="Nucleotide-bd_a/b_plait_sf"/>
</dbReference>
<comment type="similarity">
    <text evidence="2">Belongs to the Nup35 family.</text>
</comment>
<keyword evidence="6" id="KW-0653">Protein transport</keyword>
<keyword evidence="8 12" id="KW-0906">Nuclear pore complex</keyword>
<dbReference type="SUPFAM" id="SSF54928">
    <property type="entry name" value="RNA-binding domain, RBD"/>
    <property type="match status" value="1"/>
</dbReference>
<dbReference type="AlphaFoldDB" id="A0A1I7THV4"/>
<feature type="compositionally biased region" description="Polar residues" evidence="13">
    <location>
        <begin position="1"/>
        <end position="36"/>
    </location>
</feature>
<dbReference type="InterPro" id="IPR035979">
    <property type="entry name" value="RBD_domain_sf"/>
</dbReference>
<evidence type="ECO:0000313" key="16">
    <source>
        <dbReference type="WBParaSite" id="Csp11.Scaffold618.g6081.t1"/>
    </source>
</evidence>
<dbReference type="FunFam" id="3.30.70.330:FF:000095">
    <property type="entry name" value="Putative Nucleoporin NUP53"/>
    <property type="match status" value="1"/>
</dbReference>
<evidence type="ECO:0000256" key="10">
    <source>
        <dbReference type="ARBA" id="ARBA00029997"/>
    </source>
</evidence>
<keyword evidence="5 12" id="KW-0509">mRNA transport</keyword>
<name>A0A1I7THV4_9PELO</name>
<organism evidence="15 16">
    <name type="scientific">Caenorhabditis tropicalis</name>
    <dbReference type="NCBI Taxonomy" id="1561998"/>
    <lineage>
        <taxon>Eukaryota</taxon>
        <taxon>Metazoa</taxon>
        <taxon>Ecdysozoa</taxon>
        <taxon>Nematoda</taxon>
        <taxon>Chromadorea</taxon>
        <taxon>Rhabditida</taxon>
        <taxon>Rhabditina</taxon>
        <taxon>Rhabditomorpha</taxon>
        <taxon>Rhabditoidea</taxon>
        <taxon>Rhabditidae</taxon>
        <taxon>Peloderinae</taxon>
        <taxon>Caenorhabditis</taxon>
    </lineage>
</organism>
<evidence type="ECO:0000256" key="12">
    <source>
        <dbReference type="PROSITE-ProRule" id="PRU00804"/>
    </source>
</evidence>
<dbReference type="CDD" id="cd12441">
    <property type="entry name" value="RRM_Nup53_like"/>
    <property type="match status" value="1"/>
</dbReference>
<protein>
    <recommendedName>
        <fullName evidence="3">Nucleoporin NUP35</fullName>
    </recommendedName>
    <alternativeName>
        <fullName evidence="11">35 kDa nucleoporin</fullName>
    </alternativeName>
    <alternativeName>
        <fullName evidence="10">Nucleoporin NUP53</fullName>
    </alternativeName>
</protein>
<dbReference type="PANTHER" id="PTHR21527">
    <property type="entry name" value="NUCLEOPORIN NUP35"/>
    <property type="match status" value="1"/>
</dbReference>
<evidence type="ECO:0000256" key="5">
    <source>
        <dbReference type="ARBA" id="ARBA00022816"/>
    </source>
</evidence>
<evidence type="ECO:0000256" key="2">
    <source>
        <dbReference type="ARBA" id="ARBA00009454"/>
    </source>
</evidence>
<dbReference type="PANTHER" id="PTHR21527:SF6">
    <property type="entry name" value="NUCLEOPORIN NUP35"/>
    <property type="match status" value="1"/>
</dbReference>
<dbReference type="GO" id="GO:0051028">
    <property type="term" value="P:mRNA transport"/>
    <property type="evidence" value="ECO:0007669"/>
    <property type="project" value="UniProtKB-UniRule"/>
</dbReference>
<evidence type="ECO:0000256" key="4">
    <source>
        <dbReference type="ARBA" id="ARBA00022448"/>
    </source>
</evidence>
<dbReference type="GO" id="GO:0006999">
    <property type="term" value="P:nuclear pore organization"/>
    <property type="evidence" value="ECO:0007669"/>
    <property type="project" value="TreeGrafter"/>
</dbReference>
<dbReference type="GO" id="GO:0044613">
    <property type="term" value="C:nuclear pore central transport channel"/>
    <property type="evidence" value="ECO:0007669"/>
    <property type="project" value="TreeGrafter"/>
</dbReference>
<evidence type="ECO:0000256" key="3">
    <source>
        <dbReference type="ARBA" id="ARBA00016439"/>
    </source>
</evidence>
<dbReference type="STRING" id="1561998.A0A1I7THV4"/>
<dbReference type="Gene3D" id="3.30.70.330">
    <property type="match status" value="1"/>
</dbReference>
<evidence type="ECO:0000259" key="14">
    <source>
        <dbReference type="PROSITE" id="PS51472"/>
    </source>
</evidence>
<sequence length="376" mass="40313">MFSSLNQNTSARNNSISFNNSQVSNLGTPQDQSTPSLLFGKRKPAVSSNYANSSLNTSSAPCVDIFADAPQPIPQHVKDTPSSKSVHWSPALVQSNDKNSSIVQTSTANISFGANSSVTSAHTSKPMQTTSFGGQALNAPPLRSLRDKVEPAKKIARRNTFAARSTPLSTPNERITSRLADTEETPMEEEANAADTWVTVFGFTPSQVSILLNLFSRHGEVVSHQAPPKGNFMHIRYSCITHAQQALSRNGTLLDQETFIGVVPCTNRDVINGSATGIVARTSTTTASAANRSMSVFNSFVDSDVADQSANHNENSVLNSSNIFDANNSLNSSRISVRSGVGMRPLAADQRNNAPSSNRKAQDGLLNKLWNTMGLN</sequence>
<dbReference type="InterPro" id="IPR007846">
    <property type="entry name" value="RRM_NUP35_dom"/>
</dbReference>
<evidence type="ECO:0000256" key="7">
    <source>
        <dbReference type="ARBA" id="ARBA00023010"/>
    </source>
</evidence>
<feature type="compositionally biased region" description="Polar residues" evidence="13">
    <location>
        <begin position="119"/>
        <end position="133"/>
    </location>
</feature>
<evidence type="ECO:0000256" key="9">
    <source>
        <dbReference type="ARBA" id="ARBA00023242"/>
    </source>
</evidence>
<dbReference type="GO" id="GO:0044615">
    <property type="term" value="C:nuclear pore nuclear basket"/>
    <property type="evidence" value="ECO:0007669"/>
    <property type="project" value="TreeGrafter"/>
</dbReference>
<feature type="region of interest" description="Disordered" evidence="13">
    <location>
        <begin position="119"/>
        <end position="139"/>
    </location>
</feature>
<evidence type="ECO:0000256" key="1">
    <source>
        <dbReference type="ARBA" id="ARBA00004567"/>
    </source>
</evidence>
<evidence type="ECO:0000256" key="13">
    <source>
        <dbReference type="SAM" id="MobiDB-lite"/>
    </source>
</evidence>
<keyword evidence="9 12" id="KW-0539">Nucleus</keyword>
<dbReference type="GO" id="GO:0017056">
    <property type="term" value="F:structural constituent of nuclear pore"/>
    <property type="evidence" value="ECO:0007669"/>
    <property type="project" value="TreeGrafter"/>
</dbReference>
<dbReference type="WBParaSite" id="Csp11.Scaffold618.g6081.t1">
    <property type="protein sequence ID" value="Csp11.Scaffold618.g6081.t1"/>
    <property type="gene ID" value="Csp11.Scaffold618.g6081"/>
</dbReference>
<dbReference type="eggNOG" id="KOG4285">
    <property type="taxonomic scope" value="Eukaryota"/>
</dbReference>
<evidence type="ECO:0000313" key="15">
    <source>
        <dbReference type="Proteomes" id="UP000095282"/>
    </source>
</evidence>
<accession>A0A1I7THV4</accession>
<dbReference type="Pfam" id="PF05172">
    <property type="entry name" value="RRM_Nup35"/>
    <property type="match status" value="1"/>
</dbReference>
<dbReference type="GO" id="GO:0003676">
    <property type="term" value="F:nucleic acid binding"/>
    <property type="evidence" value="ECO:0007669"/>
    <property type="project" value="InterPro"/>
</dbReference>
<dbReference type="GO" id="GO:0006607">
    <property type="term" value="P:NLS-bearing protein import into nucleus"/>
    <property type="evidence" value="ECO:0007669"/>
    <property type="project" value="TreeGrafter"/>
</dbReference>
<feature type="domain" description="RRM Nup35-type" evidence="14">
    <location>
        <begin position="192"/>
        <end position="272"/>
    </location>
</feature>
<reference evidence="16" key="1">
    <citation type="submission" date="2016-11" db="UniProtKB">
        <authorList>
            <consortium name="WormBaseParasite"/>
        </authorList>
    </citation>
    <scope>IDENTIFICATION</scope>
</reference>
<feature type="region of interest" description="Disordered" evidence="13">
    <location>
        <begin position="1"/>
        <end position="39"/>
    </location>
</feature>
<evidence type="ECO:0000256" key="8">
    <source>
        <dbReference type="ARBA" id="ARBA00023132"/>
    </source>
</evidence>